<protein>
    <submittedName>
        <fullName evidence="4">Vacuolar protein sorting-associated protein 52 homolog</fullName>
    </submittedName>
</protein>
<dbReference type="InterPro" id="IPR007258">
    <property type="entry name" value="Vps52"/>
</dbReference>
<keyword evidence="3" id="KW-1185">Reference proteome</keyword>
<dbReference type="GO" id="GO:0005829">
    <property type="term" value="C:cytosol"/>
    <property type="evidence" value="ECO:0007669"/>
    <property type="project" value="GOC"/>
</dbReference>
<evidence type="ECO:0000313" key="2">
    <source>
        <dbReference type="EMBL" id="VDP86245.1"/>
    </source>
</evidence>
<organism evidence="4">
    <name type="scientific">Echinostoma caproni</name>
    <dbReference type="NCBI Taxonomy" id="27848"/>
    <lineage>
        <taxon>Eukaryota</taxon>
        <taxon>Metazoa</taxon>
        <taxon>Spiralia</taxon>
        <taxon>Lophotrochozoa</taxon>
        <taxon>Platyhelminthes</taxon>
        <taxon>Trematoda</taxon>
        <taxon>Digenea</taxon>
        <taxon>Plagiorchiida</taxon>
        <taxon>Echinostomata</taxon>
        <taxon>Echinostomatoidea</taxon>
        <taxon>Echinostomatidae</taxon>
        <taxon>Echinostoma</taxon>
    </lineage>
</organism>
<dbReference type="GO" id="GO:0007041">
    <property type="term" value="P:lysosomal transport"/>
    <property type="evidence" value="ECO:0007669"/>
    <property type="project" value="TreeGrafter"/>
</dbReference>
<dbReference type="Pfam" id="PF20655">
    <property type="entry name" value="Vps52_C"/>
    <property type="match status" value="1"/>
</dbReference>
<dbReference type="Proteomes" id="UP000272942">
    <property type="component" value="Unassembled WGS sequence"/>
</dbReference>
<sequence>MTRVSSVRAKPACCPICIRVRTLDVANLNGHRGRRRTSAGGGFGEIWTAVEVGHERTAAESPPEALLFYNEFLLAHDREIATEVRNEYVNTMSKVYYSYFKAYCSKLTKLQLDTTSEKEVLLAKRLDDQGSTSTTSSVMGAMGLSMSASQAIAPGNGGLATSTGSRLGLFGLGDRAVRVLGQSNLESAIILPHVAAKAEVKKHMETQLIPSAVHDVLGLLICLQLLYAMLRRAKERSVPVLYKFWTDLTESLWVRVSDRLDAHIASLQNDFDISTFVNGMRGLTTGTGLTSGGGSLPARAYALIRPHPIARRYAELAASLHSIGHAFPGILASLGGHYLLRHLILELQWHVHVIWFDDRVS</sequence>
<dbReference type="GO" id="GO:0019905">
    <property type="term" value="F:syntaxin binding"/>
    <property type="evidence" value="ECO:0007669"/>
    <property type="project" value="TreeGrafter"/>
</dbReference>
<dbReference type="EMBL" id="UZAN01048230">
    <property type="protein sequence ID" value="VDP86245.1"/>
    <property type="molecule type" value="Genomic_DNA"/>
</dbReference>
<proteinExistence type="predicted"/>
<gene>
    <name evidence="2" type="ORF">ECPE_LOCUS9951</name>
</gene>
<dbReference type="GO" id="GO:0006896">
    <property type="term" value="P:Golgi to vacuole transport"/>
    <property type="evidence" value="ECO:0007669"/>
    <property type="project" value="TreeGrafter"/>
</dbReference>
<dbReference type="GO" id="GO:0000938">
    <property type="term" value="C:GARP complex"/>
    <property type="evidence" value="ECO:0007669"/>
    <property type="project" value="TreeGrafter"/>
</dbReference>
<dbReference type="PANTHER" id="PTHR14190">
    <property type="entry name" value="SUPPRESSOR OF ACTIN MUTATIONS 2/VACUOLAR PROTEIN SORTING 52"/>
    <property type="match status" value="1"/>
</dbReference>
<dbReference type="AlphaFoldDB" id="A0A183ASL6"/>
<feature type="domain" description="Vps52 C-terminal" evidence="1">
    <location>
        <begin position="201"/>
        <end position="329"/>
    </location>
</feature>
<dbReference type="GO" id="GO:0032456">
    <property type="term" value="P:endocytic recycling"/>
    <property type="evidence" value="ECO:0007669"/>
    <property type="project" value="TreeGrafter"/>
</dbReference>
<dbReference type="GO" id="GO:0042147">
    <property type="term" value="P:retrograde transport, endosome to Golgi"/>
    <property type="evidence" value="ECO:0007669"/>
    <property type="project" value="TreeGrafter"/>
</dbReference>
<dbReference type="InterPro" id="IPR048361">
    <property type="entry name" value="Vps52_C"/>
</dbReference>
<name>A0A183ASL6_9TREM</name>
<reference evidence="2 3" key="2">
    <citation type="submission" date="2018-11" db="EMBL/GenBank/DDBJ databases">
        <authorList>
            <consortium name="Pathogen Informatics"/>
        </authorList>
    </citation>
    <scope>NUCLEOTIDE SEQUENCE [LARGE SCALE GENOMIC DNA]</scope>
    <source>
        <strain evidence="2 3">Egypt</strain>
    </source>
</reference>
<dbReference type="OrthoDB" id="6252195at2759"/>
<evidence type="ECO:0000259" key="1">
    <source>
        <dbReference type="Pfam" id="PF20655"/>
    </source>
</evidence>
<reference evidence="4" key="1">
    <citation type="submission" date="2016-06" db="UniProtKB">
        <authorList>
            <consortium name="WormBaseParasite"/>
        </authorList>
    </citation>
    <scope>IDENTIFICATION</scope>
</reference>
<evidence type="ECO:0000313" key="3">
    <source>
        <dbReference type="Proteomes" id="UP000272942"/>
    </source>
</evidence>
<evidence type="ECO:0000313" key="4">
    <source>
        <dbReference type="WBParaSite" id="ECPE_0000998301-mRNA-1"/>
    </source>
</evidence>
<dbReference type="PANTHER" id="PTHR14190:SF7">
    <property type="entry name" value="VACUOLAR PROTEIN SORTING-ASSOCIATED PROTEIN 52 HOMOLOG"/>
    <property type="match status" value="1"/>
</dbReference>
<dbReference type="WBParaSite" id="ECPE_0000998301-mRNA-1">
    <property type="protein sequence ID" value="ECPE_0000998301-mRNA-1"/>
    <property type="gene ID" value="ECPE_0000998301"/>
</dbReference>
<accession>A0A183ASL6</accession>